<dbReference type="GO" id="GO:0003779">
    <property type="term" value="F:actin binding"/>
    <property type="evidence" value="ECO:0007669"/>
    <property type="project" value="UniProtKB-KW"/>
</dbReference>
<dbReference type="EMBL" id="JAOTOJ010000004">
    <property type="protein sequence ID" value="KAK9402318.1"/>
    <property type="molecule type" value="Genomic_DNA"/>
</dbReference>
<dbReference type="Pfam" id="PF16474">
    <property type="entry name" value="KIND"/>
    <property type="match status" value="1"/>
</dbReference>
<evidence type="ECO:0000256" key="3">
    <source>
        <dbReference type="ARBA" id="ARBA00004413"/>
    </source>
</evidence>
<keyword evidence="6" id="KW-1003">Cell membrane</keyword>
<evidence type="ECO:0000313" key="15">
    <source>
        <dbReference type="EMBL" id="KAK9402318.1"/>
    </source>
</evidence>
<dbReference type="Proteomes" id="UP001474421">
    <property type="component" value="Unassembled WGS sequence"/>
</dbReference>
<reference evidence="15 16" key="1">
    <citation type="journal article" date="2024" name="Proc. Natl. Acad. Sci. U.S.A.">
        <title>The genetic regulatory architecture and epigenomic basis for age-related changes in rattlesnake venom.</title>
        <authorList>
            <person name="Hogan M.P."/>
            <person name="Holding M.L."/>
            <person name="Nystrom G.S."/>
            <person name="Colston T.J."/>
            <person name="Bartlett D.A."/>
            <person name="Mason A.J."/>
            <person name="Ellsworth S.A."/>
            <person name="Rautsaw R.M."/>
            <person name="Lawrence K.C."/>
            <person name="Strickland J.L."/>
            <person name="He B."/>
            <person name="Fraser P."/>
            <person name="Margres M.J."/>
            <person name="Gilbert D.M."/>
            <person name="Gibbs H.L."/>
            <person name="Parkinson C.L."/>
            <person name="Rokyta D.R."/>
        </authorList>
    </citation>
    <scope>NUCLEOTIDE SEQUENCE [LARGE SCALE GENOMIC DNA]</scope>
    <source>
        <strain evidence="15">DRR0105</strain>
    </source>
</reference>
<keyword evidence="8" id="KW-0677">Repeat</keyword>
<dbReference type="PANTHER" id="PTHR21345">
    <property type="entry name" value="SPIRE"/>
    <property type="match status" value="1"/>
</dbReference>
<evidence type="ECO:0000256" key="5">
    <source>
        <dbReference type="ARBA" id="ARBA00022448"/>
    </source>
</evidence>
<keyword evidence="10" id="KW-0472">Membrane</keyword>
<evidence type="ECO:0000256" key="13">
    <source>
        <dbReference type="ARBA" id="ARBA00023329"/>
    </source>
</evidence>
<dbReference type="GO" id="GO:0005856">
    <property type="term" value="C:cytoskeleton"/>
    <property type="evidence" value="ECO:0007669"/>
    <property type="project" value="UniProtKB-SubCell"/>
</dbReference>
<dbReference type="GO" id="GO:0051639">
    <property type="term" value="P:actin filament network formation"/>
    <property type="evidence" value="ECO:0007669"/>
    <property type="project" value="TreeGrafter"/>
</dbReference>
<dbReference type="PROSITE" id="PS51377">
    <property type="entry name" value="KIND"/>
    <property type="match status" value="1"/>
</dbReference>
<evidence type="ECO:0000256" key="8">
    <source>
        <dbReference type="ARBA" id="ARBA00022737"/>
    </source>
</evidence>
<dbReference type="AlphaFoldDB" id="A0AAW1BL79"/>
<evidence type="ECO:0000256" key="4">
    <source>
        <dbReference type="ARBA" id="ARBA00010956"/>
    </source>
</evidence>
<dbReference type="GO" id="GO:0015031">
    <property type="term" value="P:protein transport"/>
    <property type="evidence" value="ECO:0007669"/>
    <property type="project" value="UniProtKB-KW"/>
</dbReference>
<evidence type="ECO:0000256" key="10">
    <source>
        <dbReference type="ARBA" id="ARBA00023136"/>
    </source>
</evidence>
<accession>A0AAW1BL79</accession>
<comment type="caution">
    <text evidence="15">The sequence shown here is derived from an EMBL/GenBank/DDBJ whole genome shotgun (WGS) entry which is preliminary data.</text>
</comment>
<keyword evidence="13" id="KW-0968">Cytoplasmic vesicle</keyword>
<dbReference type="InterPro" id="IPR011019">
    <property type="entry name" value="KIND_dom"/>
</dbReference>
<keyword evidence="7" id="KW-0963">Cytoplasm</keyword>
<dbReference type="GO" id="GO:0005938">
    <property type="term" value="C:cell cortex"/>
    <property type="evidence" value="ECO:0007669"/>
    <property type="project" value="TreeGrafter"/>
</dbReference>
<evidence type="ECO:0000313" key="16">
    <source>
        <dbReference type="Proteomes" id="UP001474421"/>
    </source>
</evidence>
<dbReference type="GO" id="GO:0008017">
    <property type="term" value="F:microtubule binding"/>
    <property type="evidence" value="ECO:0007669"/>
    <property type="project" value="TreeGrafter"/>
</dbReference>
<evidence type="ECO:0000259" key="14">
    <source>
        <dbReference type="PROSITE" id="PS51377"/>
    </source>
</evidence>
<dbReference type="GO" id="GO:0045010">
    <property type="term" value="P:actin nucleation"/>
    <property type="evidence" value="ECO:0007669"/>
    <property type="project" value="InterPro"/>
</dbReference>
<dbReference type="InterPro" id="IPR029901">
    <property type="entry name" value="Spire"/>
</dbReference>
<evidence type="ECO:0000256" key="1">
    <source>
        <dbReference type="ARBA" id="ARBA00004180"/>
    </source>
</evidence>
<evidence type="ECO:0000256" key="6">
    <source>
        <dbReference type="ARBA" id="ARBA00022475"/>
    </source>
</evidence>
<dbReference type="Gene3D" id="1.10.510.10">
    <property type="entry name" value="Transferase(Phosphotransferase) domain 1"/>
    <property type="match status" value="1"/>
</dbReference>
<evidence type="ECO:0000256" key="7">
    <source>
        <dbReference type="ARBA" id="ARBA00022490"/>
    </source>
</evidence>
<dbReference type="GO" id="GO:0051295">
    <property type="term" value="P:establishment of meiotic spindle localization"/>
    <property type="evidence" value="ECO:0007669"/>
    <property type="project" value="TreeGrafter"/>
</dbReference>
<keyword evidence="12" id="KW-0206">Cytoskeleton</keyword>
<keyword evidence="11" id="KW-0009">Actin-binding</keyword>
<name>A0AAW1BL79_CROAD</name>
<keyword evidence="16" id="KW-1185">Reference proteome</keyword>
<keyword evidence="5" id="KW-0813">Transport</keyword>
<dbReference type="GO" id="GO:0036089">
    <property type="term" value="P:cleavage furrow formation"/>
    <property type="evidence" value="ECO:0007669"/>
    <property type="project" value="TreeGrafter"/>
</dbReference>
<sequence>MKILDIDDLYIHSDGSISFTIKHNYDGHINQQPREILEDKLAESLGKLIYKALDWGIESHMERELSESLAKLITVMLKLNAETSNTTVAFQDVIKICEDHFHRPSKAASHYTTICQMLFSEYIELQKLMLTIQNCKEDLGRMNEEDCSVRQKTNNWKRAKLQKVEQTLHSIPPGEGILSSYSMVVDDIKNRRYSLHSVSVWKLKDKTFQELSLHEQLMIEVKNPPKLRPIFVQKSGNSYKGDTQKFILNSPHNSIFSEQNISTDFSKAKKPRLSYVQSDLEPKIKLGELCKEGRGSETKTCSRWSLPSIADLMGTRYLEIKDSCQRETSNLPSRAELCLLCRNQFFIWPYVCHLCSSVICKDCCIKSTSCV</sequence>
<comment type="subcellular location">
    <subcellularLocation>
        <location evidence="3">Cell membrane</location>
        <topology evidence="3">Peripheral membrane protein</topology>
        <orientation evidence="3">Cytoplasmic side</orientation>
    </subcellularLocation>
    <subcellularLocation>
        <location evidence="2">Cytoplasm</location>
        <location evidence="2">Cytoskeleton</location>
    </subcellularLocation>
    <subcellularLocation>
        <location evidence="1">Cytoplasmic vesicle membrane</location>
        <topology evidence="1">Peripheral membrane protein</topology>
        <orientation evidence="1">Cytoplasmic side</orientation>
    </subcellularLocation>
</comment>
<evidence type="ECO:0000256" key="9">
    <source>
        <dbReference type="ARBA" id="ARBA00022927"/>
    </source>
</evidence>
<evidence type="ECO:0000256" key="2">
    <source>
        <dbReference type="ARBA" id="ARBA00004245"/>
    </source>
</evidence>
<evidence type="ECO:0000256" key="11">
    <source>
        <dbReference type="ARBA" id="ARBA00023203"/>
    </source>
</evidence>
<proteinExistence type="inferred from homology"/>
<keyword evidence="9" id="KW-0653">Protein transport</keyword>
<dbReference type="GO" id="GO:0040038">
    <property type="term" value="P:polar body extrusion after meiotic divisions"/>
    <property type="evidence" value="ECO:0007669"/>
    <property type="project" value="TreeGrafter"/>
</dbReference>
<gene>
    <name evidence="15" type="ORF">NXF25_010674</name>
</gene>
<dbReference type="GO" id="GO:0005886">
    <property type="term" value="C:plasma membrane"/>
    <property type="evidence" value="ECO:0007669"/>
    <property type="project" value="UniProtKB-SubCell"/>
</dbReference>
<protein>
    <submittedName>
        <fullName evidence="15">Protein spire 1-like</fullName>
    </submittedName>
</protein>
<dbReference type="GO" id="GO:0030041">
    <property type="term" value="P:actin filament polymerization"/>
    <property type="evidence" value="ECO:0007669"/>
    <property type="project" value="TreeGrafter"/>
</dbReference>
<evidence type="ECO:0000256" key="12">
    <source>
        <dbReference type="ARBA" id="ARBA00023212"/>
    </source>
</evidence>
<dbReference type="PANTHER" id="PTHR21345:SF9">
    <property type="entry name" value="KIND DOMAIN-CONTAINING PROTEIN"/>
    <property type="match status" value="1"/>
</dbReference>
<comment type="similarity">
    <text evidence="4">Belongs to the spire family.</text>
</comment>
<organism evidence="15 16">
    <name type="scientific">Crotalus adamanteus</name>
    <name type="common">Eastern diamondback rattlesnake</name>
    <dbReference type="NCBI Taxonomy" id="8729"/>
    <lineage>
        <taxon>Eukaryota</taxon>
        <taxon>Metazoa</taxon>
        <taxon>Chordata</taxon>
        <taxon>Craniata</taxon>
        <taxon>Vertebrata</taxon>
        <taxon>Euteleostomi</taxon>
        <taxon>Lepidosauria</taxon>
        <taxon>Squamata</taxon>
        <taxon>Bifurcata</taxon>
        <taxon>Unidentata</taxon>
        <taxon>Episquamata</taxon>
        <taxon>Toxicofera</taxon>
        <taxon>Serpentes</taxon>
        <taxon>Colubroidea</taxon>
        <taxon>Viperidae</taxon>
        <taxon>Crotalinae</taxon>
        <taxon>Crotalus</taxon>
    </lineage>
</organism>
<dbReference type="GO" id="GO:0048193">
    <property type="term" value="P:Golgi vesicle transport"/>
    <property type="evidence" value="ECO:0007669"/>
    <property type="project" value="TreeGrafter"/>
</dbReference>
<feature type="domain" description="KIND" evidence="14">
    <location>
        <begin position="1"/>
        <end position="125"/>
    </location>
</feature>
<dbReference type="GO" id="GO:0030659">
    <property type="term" value="C:cytoplasmic vesicle membrane"/>
    <property type="evidence" value="ECO:0007669"/>
    <property type="project" value="UniProtKB-SubCell"/>
</dbReference>